<protein>
    <submittedName>
        <fullName evidence="1">Uncharacterized protein</fullName>
    </submittedName>
</protein>
<proteinExistence type="predicted"/>
<evidence type="ECO:0000313" key="1">
    <source>
        <dbReference type="EMBL" id="OUI79683.1"/>
    </source>
</evidence>
<comment type="caution">
    <text evidence="1">The sequence shown here is derived from an EMBL/GenBank/DDBJ whole genome shotgun (WGS) entry which is preliminary data.</text>
</comment>
<name>A0A251ZYE6_9PROT</name>
<accession>A0A251ZYE6</accession>
<dbReference type="Proteomes" id="UP000194565">
    <property type="component" value="Unassembled WGS sequence"/>
</dbReference>
<dbReference type="EMBL" id="JOMM01000111">
    <property type="protein sequence ID" value="OUI79683.1"/>
    <property type="molecule type" value="Genomic_DNA"/>
</dbReference>
<dbReference type="AlphaFoldDB" id="A0A251ZYE6"/>
<gene>
    <name evidence="1" type="ORF">HC62_00660</name>
</gene>
<sequence length="69" mass="7972">MLGIISVDLAIEETLLAPLQDENRTRAIKNRHIFEDSLGTQDTDTRQRRGVVARSRCEFRSQCEERRGI</sequence>
<organism evidence="1 2">
    <name type="scientific">Acetobacter tropicalis</name>
    <dbReference type="NCBI Taxonomy" id="104102"/>
    <lineage>
        <taxon>Bacteria</taxon>
        <taxon>Pseudomonadati</taxon>
        <taxon>Pseudomonadota</taxon>
        <taxon>Alphaproteobacteria</taxon>
        <taxon>Acetobacterales</taxon>
        <taxon>Acetobacteraceae</taxon>
        <taxon>Acetobacter</taxon>
    </lineage>
</organism>
<reference evidence="1 2" key="1">
    <citation type="submission" date="2014-06" db="EMBL/GenBank/DDBJ databases">
        <authorList>
            <person name="Ju J."/>
            <person name="Zhang J."/>
        </authorList>
    </citation>
    <scope>NUCLEOTIDE SEQUENCE [LARGE SCALE GENOMIC DNA]</scope>
    <source>
        <strain evidence="1">DmW_042</strain>
    </source>
</reference>
<evidence type="ECO:0000313" key="2">
    <source>
        <dbReference type="Proteomes" id="UP000194565"/>
    </source>
</evidence>